<dbReference type="GO" id="GO:0016251">
    <property type="term" value="F:RNA polymerase II general transcription initiation factor activity"/>
    <property type="evidence" value="ECO:0007669"/>
    <property type="project" value="TreeGrafter"/>
</dbReference>
<evidence type="ECO:0000313" key="9">
    <source>
        <dbReference type="EMBL" id="RYP07306.1"/>
    </source>
</evidence>
<dbReference type="OrthoDB" id="653904at2759"/>
<reference evidence="9 10" key="1">
    <citation type="submission" date="2018-06" db="EMBL/GenBank/DDBJ databases">
        <title>Complete Genomes of Monosporascus.</title>
        <authorList>
            <person name="Robinson A.J."/>
            <person name="Natvig D.O."/>
        </authorList>
    </citation>
    <scope>NUCLEOTIDE SEQUENCE [LARGE SCALE GENOMIC DNA]</scope>
    <source>
        <strain evidence="9 10">CBS 110550</strain>
    </source>
</reference>
<dbReference type="InterPro" id="IPR050568">
    <property type="entry name" value="Transcr_DNA_Rep_Reg"/>
</dbReference>
<sequence length="382" mass="41194">MSTEGDTYAPRSPDLSFLAAGADIHPNVNSSERPHIPPPVNLYYHKATEGESPGATKQPKPQLHHTSQFGYQPQSPPLPLAQAQAKPTSAGASFGFNSNQHHQQNHQFTQYSSDPYPPHQPAAQQPGPGSYPQQQSAAPPIYGTLSHEQSVPRPYYPPFSAPTSSATAHYQTSQTQLANSLYPPAGVDPYSHAQPSVLGLSASQTPVGQGLHSPTTLETLQYDGHRQARSSHSASAMPPRKAAQVAAKQPDVMPSPVRTKFPTARIKRIMQADEEVGKVAQQTPIAVGKALELFMVQLVTKSAEVAREKNSKRITAQMLKQAVESANEWDFLQDIVAKVSEKEESSKSAAGRARPESDSDEEADAGEPKRKGRGGRKKKAPA</sequence>
<evidence type="ECO:0000256" key="5">
    <source>
        <dbReference type="ARBA" id="ARBA00072430"/>
    </source>
</evidence>
<dbReference type="AlphaFoldDB" id="A0A4Q4TJS1"/>
<dbReference type="PANTHER" id="PTHR10252">
    <property type="entry name" value="HISTONE-LIKE TRANSCRIPTION FACTOR CCAAT-RELATED"/>
    <property type="match status" value="1"/>
</dbReference>
<dbReference type="EMBL" id="QJNU01000101">
    <property type="protein sequence ID" value="RYP07306.1"/>
    <property type="molecule type" value="Genomic_DNA"/>
</dbReference>
<feature type="compositionally biased region" description="Polar residues" evidence="7">
    <location>
        <begin position="161"/>
        <end position="179"/>
    </location>
</feature>
<dbReference type="CDD" id="cd22906">
    <property type="entry name" value="HFD_DRAP1"/>
    <property type="match status" value="1"/>
</dbReference>
<dbReference type="SUPFAM" id="SSF47113">
    <property type="entry name" value="Histone-fold"/>
    <property type="match status" value="1"/>
</dbReference>
<proteinExistence type="inferred from homology"/>
<comment type="similarity">
    <text evidence="3">Belongs to the NC2 alpha/DRAP1 family.</text>
</comment>
<dbReference type="InterPro" id="IPR009072">
    <property type="entry name" value="Histone-fold"/>
</dbReference>
<accession>A0A4Q4TJS1</accession>
<dbReference type="Proteomes" id="UP000293360">
    <property type="component" value="Unassembled WGS sequence"/>
</dbReference>
<feature type="region of interest" description="Disordered" evidence="7">
    <location>
        <begin position="340"/>
        <end position="382"/>
    </location>
</feature>
<feature type="domain" description="Transcription factor CBF/NF-Y/archaeal histone" evidence="8">
    <location>
        <begin position="260"/>
        <end position="323"/>
    </location>
</feature>
<evidence type="ECO:0000256" key="3">
    <source>
        <dbReference type="ARBA" id="ARBA00061393"/>
    </source>
</evidence>
<evidence type="ECO:0000313" key="10">
    <source>
        <dbReference type="Proteomes" id="UP000293360"/>
    </source>
</evidence>
<evidence type="ECO:0000256" key="7">
    <source>
        <dbReference type="SAM" id="MobiDB-lite"/>
    </source>
</evidence>
<name>A0A4Q4TJS1_9PEZI</name>
<feature type="compositionally biased region" description="Low complexity" evidence="7">
    <location>
        <begin position="94"/>
        <end position="110"/>
    </location>
</feature>
<feature type="region of interest" description="Disordered" evidence="7">
    <location>
        <begin position="223"/>
        <end position="258"/>
    </location>
</feature>
<feature type="compositionally biased region" description="Low complexity" evidence="7">
    <location>
        <begin position="121"/>
        <end position="136"/>
    </location>
</feature>
<comment type="subcellular location">
    <subcellularLocation>
        <location evidence="1">Nucleus</location>
    </subcellularLocation>
</comment>
<dbReference type="GO" id="GO:0017054">
    <property type="term" value="C:negative cofactor 2 complex"/>
    <property type="evidence" value="ECO:0007669"/>
    <property type="project" value="TreeGrafter"/>
</dbReference>
<organism evidence="9 10">
    <name type="scientific">Monosporascus ibericus</name>
    <dbReference type="NCBI Taxonomy" id="155417"/>
    <lineage>
        <taxon>Eukaryota</taxon>
        <taxon>Fungi</taxon>
        <taxon>Dikarya</taxon>
        <taxon>Ascomycota</taxon>
        <taxon>Pezizomycotina</taxon>
        <taxon>Sordariomycetes</taxon>
        <taxon>Xylariomycetidae</taxon>
        <taxon>Xylariales</taxon>
        <taxon>Xylariales incertae sedis</taxon>
        <taxon>Monosporascus</taxon>
    </lineage>
</organism>
<dbReference type="FunFam" id="1.10.20.10:FF:000036">
    <property type="entry name" value="CBF/NF-Y family transcription factor"/>
    <property type="match status" value="1"/>
</dbReference>
<keyword evidence="2" id="KW-0539">Nucleus</keyword>
<dbReference type="PANTHER" id="PTHR10252:SF5">
    <property type="entry name" value="DR1-ASSOCIATED COREPRESSOR"/>
    <property type="match status" value="1"/>
</dbReference>
<comment type="subunit">
    <text evidence="4">Forms the NCT transcriptional regulatory complex with nctB and mot1.</text>
</comment>
<dbReference type="STRING" id="155417.A0A4Q4TJS1"/>
<evidence type="ECO:0000256" key="6">
    <source>
        <dbReference type="ARBA" id="ARBA00075891"/>
    </source>
</evidence>
<dbReference type="GO" id="GO:0001046">
    <property type="term" value="F:core promoter sequence-specific DNA binding"/>
    <property type="evidence" value="ECO:0007669"/>
    <property type="project" value="TreeGrafter"/>
</dbReference>
<comment type="caution">
    <text evidence="9">The sequence shown here is derived from an EMBL/GenBank/DDBJ whole genome shotgun (WGS) entry which is preliminary data.</text>
</comment>
<feature type="compositionally biased region" description="Basic residues" evidence="7">
    <location>
        <begin position="370"/>
        <end position="382"/>
    </location>
</feature>
<dbReference type="InterPro" id="IPR003958">
    <property type="entry name" value="CBFA_NFYB_domain"/>
</dbReference>
<evidence type="ECO:0000259" key="8">
    <source>
        <dbReference type="Pfam" id="PF00808"/>
    </source>
</evidence>
<dbReference type="Gene3D" id="1.10.20.10">
    <property type="entry name" value="Histone, subunit A"/>
    <property type="match status" value="1"/>
</dbReference>
<evidence type="ECO:0000256" key="2">
    <source>
        <dbReference type="ARBA" id="ARBA00023242"/>
    </source>
</evidence>
<gene>
    <name evidence="9" type="ORF">DL764_002621</name>
</gene>
<keyword evidence="10" id="KW-1185">Reference proteome</keyword>
<protein>
    <recommendedName>
        <fullName evidence="5">NCT transcriptional regulatory complex subunit A</fullName>
    </recommendedName>
    <alternativeName>
        <fullName evidence="6">Negative cofactor 2 AB</fullName>
    </alternativeName>
</protein>
<evidence type="ECO:0000256" key="4">
    <source>
        <dbReference type="ARBA" id="ARBA00065307"/>
    </source>
</evidence>
<feature type="region of interest" description="Disordered" evidence="7">
    <location>
        <begin position="23"/>
        <end position="187"/>
    </location>
</feature>
<evidence type="ECO:0000256" key="1">
    <source>
        <dbReference type="ARBA" id="ARBA00004123"/>
    </source>
</evidence>
<dbReference type="GO" id="GO:0046982">
    <property type="term" value="F:protein heterodimerization activity"/>
    <property type="evidence" value="ECO:0007669"/>
    <property type="project" value="InterPro"/>
</dbReference>
<dbReference type="Pfam" id="PF00808">
    <property type="entry name" value="CBFD_NFYB_HMF"/>
    <property type="match status" value="1"/>
</dbReference>